<geneLocation type="plasmid" evidence="1">
    <name>unnamed</name>
</geneLocation>
<reference evidence="1" key="1">
    <citation type="submission" date="2013-02" db="EMBL/GenBank/DDBJ databases">
        <title>Comparative genomics of Borrelia species.</title>
        <authorList>
            <person name="Schwan T.G."/>
            <person name="Raffel S.J."/>
            <person name="Porcella S.F."/>
        </authorList>
    </citation>
    <scope>NUCLEOTIDE SEQUENCE</scope>
    <source>
        <strain evidence="1">YOR</strain>
        <plasmid evidence="1">unnamed</plasmid>
    </source>
</reference>
<keyword evidence="1" id="KW-0614">Plasmid</keyword>
<organism evidence="1">
    <name type="scientific">Borrelia nietonii YOR</name>
    <dbReference type="NCBI Taxonomy" id="1293576"/>
    <lineage>
        <taxon>Bacteria</taxon>
        <taxon>Pseudomonadati</taxon>
        <taxon>Spirochaetota</taxon>
        <taxon>Spirochaetia</taxon>
        <taxon>Spirochaetales</taxon>
        <taxon>Borreliaceae</taxon>
        <taxon>Borrelia</taxon>
        <taxon>Borrelia nietonii</taxon>
    </lineage>
</organism>
<proteinExistence type="predicted"/>
<dbReference type="EMBL" id="CP004168">
    <property type="protein sequence ID" value="AHH04309.1"/>
    <property type="molecule type" value="Genomic_DNA"/>
</dbReference>
<accession>W5SB38</accession>
<dbReference type="HOGENOM" id="CLU_2913315_0_0_12"/>
<evidence type="ECO:0000313" key="1">
    <source>
        <dbReference type="EMBL" id="AHH04309.1"/>
    </source>
</evidence>
<sequence length="61" mass="7476">MDTGFLYFFKKALSADDNRMIYVSYLYDNLVSIQPMQDWLKVDFRDSKRGKKYFFFLREVN</sequence>
<protein>
    <submittedName>
        <fullName evidence="1">Uncharacterized protein</fullName>
    </submittedName>
</protein>
<name>W5SB38_9SPIR</name>
<dbReference type="RefSeq" id="WP_241763814.1">
    <property type="nucleotide sequence ID" value="NZ_CP004168.1"/>
</dbReference>
<gene>
    <name evidence="1" type="ORF">BHY_1358</name>
</gene>
<dbReference type="AlphaFoldDB" id="W5SB38"/>